<dbReference type="InterPro" id="IPR013786">
    <property type="entry name" value="AcylCoA_DH/ox_N"/>
</dbReference>
<dbReference type="GO" id="GO:0005886">
    <property type="term" value="C:plasma membrane"/>
    <property type="evidence" value="ECO:0007669"/>
    <property type="project" value="TreeGrafter"/>
</dbReference>
<dbReference type="Gene3D" id="1.10.540.10">
    <property type="entry name" value="Acyl-CoA dehydrogenase/oxidase, N-terminal domain"/>
    <property type="match status" value="2"/>
</dbReference>
<evidence type="ECO:0000313" key="10">
    <source>
        <dbReference type="EMBL" id="GIH99689.1"/>
    </source>
</evidence>
<evidence type="ECO:0000256" key="1">
    <source>
        <dbReference type="ARBA" id="ARBA00001974"/>
    </source>
</evidence>
<evidence type="ECO:0000256" key="4">
    <source>
        <dbReference type="ARBA" id="ARBA00022827"/>
    </source>
</evidence>
<feature type="region of interest" description="Disordered" evidence="6">
    <location>
        <begin position="163"/>
        <end position="238"/>
    </location>
</feature>
<gene>
    <name evidence="10" type="ORF">Pta02_16980</name>
</gene>
<dbReference type="RefSeq" id="WP_203874124.1">
    <property type="nucleotide sequence ID" value="NZ_BOOK01000010.1"/>
</dbReference>
<dbReference type="InterPro" id="IPR006091">
    <property type="entry name" value="Acyl-CoA_Oxase/DH_mid-dom"/>
</dbReference>
<evidence type="ECO:0000259" key="7">
    <source>
        <dbReference type="Pfam" id="PF00441"/>
    </source>
</evidence>
<feature type="domain" description="Acyl-CoA dehydrogenase/oxidase N-terminal" evidence="9">
    <location>
        <begin position="513"/>
        <end position="601"/>
    </location>
</feature>
<name>A0A8J3SUP8_9ACTN</name>
<comment type="caution">
    <text evidence="10">The sequence shown here is derived from an EMBL/GenBank/DDBJ whole genome shotgun (WGS) entry which is preliminary data.</text>
</comment>
<dbReference type="Proteomes" id="UP000634476">
    <property type="component" value="Unassembled WGS sequence"/>
</dbReference>
<dbReference type="EMBL" id="BOOK01000010">
    <property type="protein sequence ID" value="GIH99689.1"/>
    <property type="molecule type" value="Genomic_DNA"/>
</dbReference>
<dbReference type="PANTHER" id="PTHR43292:SF4">
    <property type="entry name" value="ACYL-COA DEHYDROGENASE FADE34"/>
    <property type="match status" value="1"/>
</dbReference>
<dbReference type="InterPro" id="IPR009075">
    <property type="entry name" value="AcylCo_DH/oxidase_C"/>
</dbReference>
<comment type="cofactor">
    <cofactor evidence="1">
        <name>FAD</name>
        <dbReference type="ChEBI" id="CHEBI:57692"/>
    </cofactor>
</comment>
<reference evidence="10" key="1">
    <citation type="submission" date="2021-01" db="EMBL/GenBank/DDBJ databases">
        <title>Whole genome shotgun sequence of Planobispora takensis NBRC 109077.</title>
        <authorList>
            <person name="Komaki H."/>
            <person name="Tamura T."/>
        </authorList>
    </citation>
    <scope>NUCLEOTIDE SEQUENCE</scope>
    <source>
        <strain evidence="10">NBRC 109077</strain>
    </source>
</reference>
<keyword evidence="11" id="KW-1185">Reference proteome</keyword>
<evidence type="ECO:0000256" key="3">
    <source>
        <dbReference type="ARBA" id="ARBA00022630"/>
    </source>
</evidence>
<keyword evidence="3" id="KW-0285">Flavoprotein</keyword>
<dbReference type="SUPFAM" id="SSF47203">
    <property type="entry name" value="Acyl-CoA dehydrogenase C-terminal domain-like"/>
    <property type="match status" value="2"/>
</dbReference>
<sequence>MGIGITEEHRSLADSVRGFAARNIAPRGMEHEPFRAALAAQGLPGLHLPEEYGGQGGGLAELAVALEALGERCAPGSFLPTVLASAVIARAVPGLTREAASSAQEPRRAVPGPAGETPSGAPGTAPSAEGSRRPASAVPALLAALADGSLTAAVVLPAGSRAALPAPPDGRAGNGEAATGGTGNGGGGGGATGNGGGGGGATGNGGGGGGATESGEPETDGTGSGGAGSDGTGGGVPFATALGSSDADLFVLPLPDGRWAALDRADCVTAPLEGVDLTRPLAAVTVAAARAVPQERVLPGVTGDLVEVLAAVLLGAEACGVAAWAVSAAADYAKVREQFGRPIGQFQGVKHRCAAMLVALEQARAAVWDAARALDGRGSPTVSPAAATPRGGGSSTAPPDGDSPAAPPDGDPSAGAAASGPPDQETLLAVAVAGVLAADAAVRCAADAIQVLGGIGYTYEHDAHLYYRRALALRALSGDPGGWAERVAVLASGGVRRDMSPDLPREAGEFRREVRAAVASLAAGEPLARLARLASEGWIMPYLPEPWGRAASPLEQVVIHQEFRAGGVRRPNLGIGAWAVPSIVRYGTPEQRERFLPKTFTTEIAWCQLFSEPGAGSDLASLSTKAVRVEGGWSLSGQKIWTSLAQYAHWGICLARTDPEAHKHEGITYFLVDMSSPGVTVRPLKEINGDEIFNEVFLDDVFVPDDLVVGEVDRGWKVARDTLSHERVALGDSWGPGSQHTDMVELIGTLGGPGALRPADLERAGRMWAEGQAVSALGLRVTLSQLSGGGSGTASSVRKLLGMRHSQAISEFCWSLAPASPYWNRMILTTRAFTIGGGTTEIQLNIIAERALGLPRDP</sequence>
<dbReference type="Pfam" id="PF02771">
    <property type="entry name" value="Acyl-CoA_dh_N"/>
    <property type="match status" value="2"/>
</dbReference>
<feature type="compositionally biased region" description="Low complexity" evidence="6">
    <location>
        <begin position="395"/>
        <end position="404"/>
    </location>
</feature>
<dbReference type="GO" id="GO:0050660">
    <property type="term" value="F:flavin adenine dinucleotide binding"/>
    <property type="evidence" value="ECO:0007669"/>
    <property type="project" value="InterPro"/>
</dbReference>
<dbReference type="GO" id="GO:0016627">
    <property type="term" value="F:oxidoreductase activity, acting on the CH-CH group of donors"/>
    <property type="evidence" value="ECO:0007669"/>
    <property type="project" value="InterPro"/>
</dbReference>
<comment type="similarity">
    <text evidence="2">Belongs to the acyl-CoA dehydrogenase family.</text>
</comment>
<protein>
    <submittedName>
        <fullName evidence="10">Putative acyl-CoA dehydrogenase FadE</fullName>
    </submittedName>
</protein>
<feature type="region of interest" description="Disordered" evidence="6">
    <location>
        <begin position="97"/>
        <end position="134"/>
    </location>
</feature>
<feature type="domain" description="Acyl-CoA dehydrogenase/oxidase C-terminal" evidence="7">
    <location>
        <begin position="424"/>
        <end position="478"/>
    </location>
</feature>
<evidence type="ECO:0000256" key="6">
    <source>
        <dbReference type="SAM" id="MobiDB-lite"/>
    </source>
</evidence>
<feature type="compositionally biased region" description="Gly residues" evidence="6">
    <location>
        <begin position="222"/>
        <end position="236"/>
    </location>
</feature>
<accession>A0A8J3SUP8</accession>
<dbReference type="AlphaFoldDB" id="A0A8J3SUP8"/>
<feature type="domain" description="Acyl-CoA dehydrogenase/oxidase N-terminal" evidence="9">
    <location>
        <begin position="6"/>
        <end position="86"/>
    </location>
</feature>
<organism evidence="10 11">
    <name type="scientific">Planobispora takensis</name>
    <dbReference type="NCBI Taxonomy" id="1367882"/>
    <lineage>
        <taxon>Bacteria</taxon>
        <taxon>Bacillati</taxon>
        <taxon>Actinomycetota</taxon>
        <taxon>Actinomycetes</taxon>
        <taxon>Streptosporangiales</taxon>
        <taxon>Streptosporangiaceae</taxon>
        <taxon>Planobispora</taxon>
    </lineage>
</organism>
<keyword evidence="4" id="KW-0274">FAD</keyword>
<feature type="region of interest" description="Disordered" evidence="6">
    <location>
        <begin position="376"/>
        <end position="422"/>
    </location>
</feature>
<dbReference type="InterPro" id="IPR036250">
    <property type="entry name" value="AcylCo_DH-like_C"/>
</dbReference>
<evidence type="ECO:0000256" key="2">
    <source>
        <dbReference type="ARBA" id="ARBA00009347"/>
    </source>
</evidence>
<dbReference type="InterPro" id="IPR046373">
    <property type="entry name" value="Acyl-CoA_Oxase/DH_mid-dom_sf"/>
</dbReference>
<evidence type="ECO:0000313" key="11">
    <source>
        <dbReference type="Proteomes" id="UP000634476"/>
    </source>
</evidence>
<evidence type="ECO:0000259" key="8">
    <source>
        <dbReference type="Pfam" id="PF02770"/>
    </source>
</evidence>
<dbReference type="PANTHER" id="PTHR43292">
    <property type="entry name" value="ACYL-COA DEHYDROGENASE"/>
    <property type="match status" value="1"/>
</dbReference>
<feature type="compositionally biased region" description="Gly residues" evidence="6">
    <location>
        <begin position="178"/>
        <end position="212"/>
    </location>
</feature>
<dbReference type="Pfam" id="PF00441">
    <property type="entry name" value="Acyl-CoA_dh_1"/>
    <property type="match status" value="3"/>
</dbReference>
<dbReference type="Pfam" id="PF02770">
    <property type="entry name" value="Acyl-CoA_dh_M"/>
    <property type="match status" value="1"/>
</dbReference>
<proteinExistence type="inferred from homology"/>
<dbReference type="FunFam" id="2.40.110.10:FF:000011">
    <property type="entry name" value="Acyl-CoA dehydrogenase FadE34"/>
    <property type="match status" value="1"/>
</dbReference>
<evidence type="ECO:0000256" key="5">
    <source>
        <dbReference type="ARBA" id="ARBA00023002"/>
    </source>
</evidence>
<dbReference type="Gene3D" id="2.40.110.10">
    <property type="entry name" value="Butyryl-CoA Dehydrogenase, subunit A, domain 2"/>
    <property type="match status" value="1"/>
</dbReference>
<feature type="domain" description="Acyl-CoA dehydrogenase/oxidase C-terminal" evidence="7">
    <location>
        <begin position="312"/>
        <end position="380"/>
    </location>
</feature>
<keyword evidence="5" id="KW-0560">Oxidoreductase</keyword>
<evidence type="ECO:0000259" key="9">
    <source>
        <dbReference type="Pfam" id="PF02771"/>
    </source>
</evidence>
<feature type="domain" description="Acyl-CoA dehydrogenase/oxidase C-terminal" evidence="7">
    <location>
        <begin position="713"/>
        <end position="851"/>
    </location>
</feature>
<dbReference type="InterPro" id="IPR009100">
    <property type="entry name" value="AcylCoA_DH/oxidase_NM_dom_sf"/>
</dbReference>
<dbReference type="InterPro" id="IPR037069">
    <property type="entry name" value="AcylCoA_DH/ox_N_sf"/>
</dbReference>
<feature type="compositionally biased region" description="Low complexity" evidence="6">
    <location>
        <begin position="411"/>
        <end position="422"/>
    </location>
</feature>
<feature type="domain" description="Acyl-CoA oxidase/dehydrogenase middle" evidence="8">
    <location>
        <begin position="607"/>
        <end position="701"/>
    </location>
</feature>
<dbReference type="Gene3D" id="1.20.140.10">
    <property type="entry name" value="Butyryl-CoA Dehydrogenase, subunit A, domain 3"/>
    <property type="match status" value="2"/>
</dbReference>
<dbReference type="SUPFAM" id="SSF56645">
    <property type="entry name" value="Acyl-CoA dehydrogenase NM domain-like"/>
    <property type="match status" value="2"/>
</dbReference>
<dbReference type="InterPro" id="IPR052161">
    <property type="entry name" value="Mycobact_Acyl-CoA_DH"/>
</dbReference>